<dbReference type="RefSeq" id="WP_209970382.1">
    <property type="nucleotide sequence ID" value="NZ_JAGGLB010000003.1"/>
</dbReference>
<dbReference type="Gene3D" id="3.40.630.30">
    <property type="match status" value="1"/>
</dbReference>
<accession>A0ABS4IPQ8</accession>
<evidence type="ECO:0000313" key="2">
    <source>
        <dbReference type="EMBL" id="MBP1989544.1"/>
    </source>
</evidence>
<dbReference type="CDD" id="cd04301">
    <property type="entry name" value="NAT_SF"/>
    <property type="match status" value="1"/>
</dbReference>
<proteinExistence type="predicted"/>
<dbReference type="Pfam" id="PF00583">
    <property type="entry name" value="Acetyltransf_1"/>
    <property type="match status" value="1"/>
</dbReference>
<evidence type="ECO:0000259" key="1">
    <source>
        <dbReference type="PROSITE" id="PS51186"/>
    </source>
</evidence>
<feature type="domain" description="N-acetyltransferase" evidence="1">
    <location>
        <begin position="5"/>
        <end position="169"/>
    </location>
</feature>
<dbReference type="InterPro" id="IPR016181">
    <property type="entry name" value="Acyl_CoA_acyltransferase"/>
</dbReference>
<dbReference type="SUPFAM" id="SSF55729">
    <property type="entry name" value="Acyl-CoA N-acyltransferases (Nat)"/>
    <property type="match status" value="1"/>
</dbReference>
<keyword evidence="3" id="KW-1185">Reference proteome</keyword>
<dbReference type="InterPro" id="IPR000182">
    <property type="entry name" value="GNAT_dom"/>
</dbReference>
<dbReference type="PROSITE" id="PS51186">
    <property type="entry name" value="GNAT"/>
    <property type="match status" value="1"/>
</dbReference>
<dbReference type="Proteomes" id="UP001519287">
    <property type="component" value="Unassembled WGS sequence"/>
</dbReference>
<organism evidence="2 3">
    <name type="scientific">Paenibacillus eucommiae</name>
    <dbReference type="NCBI Taxonomy" id="1355755"/>
    <lineage>
        <taxon>Bacteria</taxon>
        <taxon>Bacillati</taxon>
        <taxon>Bacillota</taxon>
        <taxon>Bacilli</taxon>
        <taxon>Bacillales</taxon>
        <taxon>Paenibacillaceae</taxon>
        <taxon>Paenibacillus</taxon>
    </lineage>
</organism>
<gene>
    <name evidence="2" type="ORF">J2Z66_001142</name>
</gene>
<comment type="caution">
    <text evidence="2">The sequence shown here is derived from an EMBL/GenBank/DDBJ whole genome shotgun (WGS) entry which is preliminary data.</text>
</comment>
<name>A0ABS4IPQ8_9BACL</name>
<dbReference type="EMBL" id="JAGGLB010000003">
    <property type="protein sequence ID" value="MBP1989544.1"/>
    <property type="molecule type" value="Genomic_DNA"/>
</dbReference>
<protein>
    <submittedName>
        <fullName evidence="2">GNAT superfamily N-acetyltransferase</fullName>
    </submittedName>
</protein>
<evidence type="ECO:0000313" key="3">
    <source>
        <dbReference type="Proteomes" id="UP001519287"/>
    </source>
</evidence>
<sequence>MSVPLQIRRMTQSDIDIIHKGLSGNDISKPLDYVKSCWEENKNKERVTLLVFYENEFVGWGHVVYKSQYPYFSENDIPEIQNFDIIPPFRKRGIGSVLIEALEEDAFAMSNTIGIGFGLYANYGTAQRLYMKRGFIPDGRGIMYNNLPVEPGSQVCVDDDLSLFLIKTK</sequence>
<reference evidence="2 3" key="1">
    <citation type="submission" date="2021-03" db="EMBL/GenBank/DDBJ databases">
        <title>Genomic Encyclopedia of Type Strains, Phase IV (KMG-IV): sequencing the most valuable type-strain genomes for metagenomic binning, comparative biology and taxonomic classification.</title>
        <authorList>
            <person name="Goeker M."/>
        </authorList>
    </citation>
    <scope>NUCLEOTIDE SEQUENCE [LARGE SCALE GENOMIC DNA]</scope>
    <source>
        <strain evidence="2 3">DSM 26048</strain>
    </source>
</reference>